<reference evidence="1" key="1">
    <citation type="submission" date="2018-05" db="EMBL/GenBank/DDBJ databases">
        <authorList>
            <person name="Lanie J.A."/>
            <person name="Ng W.-L."/>
            <person name="Kazmierczak K.M."/>
            <person name="Andrzejewski T.M."/>
            <person name="Davidsen T.M."/>
            <person name="Wayne K.J."/>
            <person name="Tettelin H."/>
            <person name="Glass J.I."/>
            <person name="Rusch D."/>
            <person name="Podicherti R."/>
            <person name="Tsui H.-C.T."/>
            <person name="Winkler M.E."/>
        </authorList>
    </citation>
    <scope>NUCLEOTIDE SEQUENCE</scope>
</reference>
<dbReference type="PANTHER" id="PTHR30189:SF1">
    <property type="entry name" value="LPS-ASSEMBLY PROTEIN LPTD"/>
    <property type="match status" value="1"/>
</dbReference>
<gene>
    <name evidence="1" type="ORF">METZ01_LOCUS429413</name>
</gene>
<accession>A0A382Y0I8</accession>
<dbReference type="AlphaFoldDB" id="A0A382Y0I8"/>
<sequence length="167" mass="18475">MKLFINRLIVFLSVLLLTFNIYAAELGGEYSKLICPLSLNVPERPYVDTVLTDDDTHISADDADLVEGGISTLRGNAEITRNSQQVTADIIKYDQPNDSAKLDGNVNYWDEGLFLKSKKANLKLENGSGVFDDADYILVDSRGKGTAEKLFVDVGTLTEMEKVNYTT</sequence>
<name>A0A382Y0I8_9ZZZZ</name>
<evidence type="ECO:0000313" key="1">
    <source>
        <dbReference type="EMBL" id="SVD76559.1"/>
    </source>
</evidence>
<dbReference type="PANTHER" id="PTHR30189">
    <property type="entry name" value="LPS-ASSEMBLY PROTEIN"/>
    <property type="match status" value="1"/>
</dbReference>
<organism evidence="1">
    <name type="scientific">marine metagenome</name>
    <dbReference type="NCBI Taxonomy" id="408172"/>
    <lineage>
        <taxon>unclassified sequences</taxon>
        <taxon>metagenomes</taxon>
        <taxon>ecological metagenomes</taxon>
    </lineage>
</organism>
<protein>
    <submittedName>
        <fullName evidence="1">Uncharacterized protein</fullName>
    </submittedName>
</protein>
<feature type="non-terminal residue" evidence="1">
    <location>
        <position position="167"/>
    </location>
</feature>
<dbReference type="Gene3D" id="2.60.450.10">
    <property type="entry name" value="Lipopolysaccharide (LPS) transport protein A like domain"/>
    <property type="match status" value="1"/>
</dbReference>
<dbReference type="InterPro" id="IPR050218">
    <property type="entry name" value="LptD"/>
</dbReference>
<dbReference type="GO" id="GO:1990351">
    <property type="term" value="C:transporter complex"/>
    <property type="evidence" value="ECO:0007669"/>
    <property type="project" value="TreeGrafter"/>
</dbReference>
<dbReference type="EMBL" id="UINC01171806">
    <property type="protein sequence ID" value="SVD76559.1"/>
    <property type="molecule type" value="Genomic_DNA"/>
</dbReference>
<dbReference type="GO" id="GO:0009279">
    <property type="term" value="C:cell outer membrane"/>
    <property type="evidence" value="ECO:0007669"/>
    <property type="project" value="TreeGrafter"/>
</dbReference>
<proteinExistence type="predicted"/>